<protein>
    <recommendedName>
        <fullName evidence="7">Serine-threonine/tyrosine-protein kinase catalytic domain-containing protein</fullName>
    </recommendedName>
</protein>
<gene>
    <name evidence="5" type="ORF">TSUD_64580</name>
</gene>
<reference evidence="6" key="1">
    <citation type="journal article" date="2017" name="Front. Plant Sci.">
        <title>Climate Clever Clovers: New Paradigm to Reduce the Environmental Footprint of Ruminants by Breeding Low Methanogenic Forages Utilizing Haplotype Variation.</title>
        <authorList>
            <person name="Kaur P."/>
            <person name="Appels R."/>
            <person name="Bayer P.E."/>
            <person name="Keeble-Gagnere G."/>
            <person name="Wang J."/>
            <person name="Hirakawa H."/>
            <person name="Shirasawa K."/>
            <person name="Vercoe P."/>
            <person name="Stefanova K."/>
            <person name="Durmic Z."/>
            <person name="Nichols P."/>
            <person name="Revell C."/>
            <person name="Isobe S.N."/>
            <person name="Edwards D."/>
            <person name="Erskine W."/>
        </authorList>
    </citation>
    <scope>NUCLEOTIDE SEQUENCE [LARGE SCALE GENOMIC DNA]</scope>
    <source>
        <strain evidence="6">cv. Daliak</strain>
    </source>
</reference>
<evidence type="ECO:0000256" key="4">
    <source>
        <dbReference type="ARBA" id="ARBA00022840"/>
    </source>
</evidence>
<dbReference type="EMBL" id="DF973717">
    <property type="protein sequence ID" value="GAU38479.1"/>
    <property type="molecule type" value="Genomic_DNA"/>
</dbReference>
<evidence type="ECO:0000256" key="3">
    <source>
        <dbReference type="ARBA" id="ARBA00022777"/>
    </source>
</evidence>
<name>A0A2Z6P464_TRISU</name>
<evidence type="ECO:0000256" key="2">
    <source>
        <dbReference type="ARBA" id="ARBA00022741"/>
    </source>
</evidence>
<dbReference type="PANTHER" id="PTHR47973">
    <property type="entry name" value="CYSTEINE-RICH RECEPTOR-LIKE PROTEIN KINASE 3"/>
    <property type="match status" value="1"/>
</dbReference>
<dbReference type="GO" id="GO:0016301">
    <property type="term" value="F:kinase activity"/>
    <property type="evidence" value="ECO:0007669"/>
    <property type="project" value="UniProtKB-KW"/>
</dbReference>
<evidence type="ECO:0000313" key="6">
    <source>
        <dbReference type="Proteomes" id="UP000242715"/>
    </source>
</evidence>
<dbReference type="OrthoDB" id="4062651at2759"/>
<keyword evidence="6" id="KW-1185">Reference proteome</keyword>
<dbReference type="GO" id="GO:0005524">
    <property type="term" value="F:ATP binding"/>
    <property type="evidence" value="ECO:0007669"/>
    <property type="project" value="UniProtKB-KW"/>
</dbReference>
<keyword evidence="2" id="KW-0547">Nucleotide-binding</keyword>
<evidence type="ECO:0000313" key="5">
    <source>
        <dbReference type="EMBL" id="GAU38479.1"/>
    </source>
</evidence>
<dbReference type="Proteomes" id="UP000242715">
    <property type="component" value="Unassembled WGS sequence"/>
</dbReference>
<evidence type="ECO:0008006" key="7">
    <source>
        <dbReference type="Google" id="ProtNLM"/>
    </source>
</evidence>
<keyword evidence="3" id="KW-0418">Kinase</keyword>
<evidence type="ECO:0000256" key="1">
    <source>
        <dbReference type="ARBA" id="ARBA00022679"/>
    </source>
</evidence>
<proteinExistence type="predicted"/>
<keyword evidence="1" id="KW-0808">Transferase</keyword>
<accession>A0A2Z6P464</accession>
<sequence length="89" mass="9951">MVEYPKEEVTRYMKVAFFCTQAAASRRPSMSQVVDMLSKKIRLNEKQLTAPGFFQTSGESSLKKSSIGIESTSYQFSSAPASFTQITPR</sequence>
<organism evidence="5 6">
    <name type="scientific">Trifolium subterraneum</name>
    <name type="common">Subterranean clover</name>
    <dbReference type="NCBI Taxonomy" id="3900"/>
    <lineage>
        <taxon>Eukaryota</taxon>
        <taxon>Viridiplantae</taxon>
        <taxon>Streptophyta</taxon>
        <taxon>Embryophyta</taxon>
        <taxon>Tracheophyta</taxon>
        <taxon>Spermatophyta</taxon>
        <taxon>Magnoliopsida</taxon>
        <taxon>eudicotyledons</taxon>
        <taxon>Gunneridae</taxon>
        <taxon>Pentapetalae</taxon>
        <taxon>rosids</taxon>
        <taxon>fabids</taxon>
        <taxon>Fabales</taxon>
        <taxon>Fabaceae</taxon>
        <taxon>Papilionoideae</taxon>
        <taxon>50 kb inversion clade</taxon>
        <taxon>NPAAA clade</taxon>
        <taxon>Hologalegina</taxon>
        <taxon>IRL clade</taxon>
        <taxon>Trifolieae</taxon>
        <taxon>Trifolium</taxon>
    </lineage>
</organism>
<keyword evidence="4" id="KW-0067">ATP-binding</keyword>
<dbReference type="AlphaFoldDB" id="A0A2Z6P464"/>
<dbReference type="InterPro" id="IPR052059">
    <property type="entry name" value="CR_Ser/Thr_kinase"/>
</dbReference>